<evidence type="ECO:0000259" key="10">
    <source>
        <dbReference type="PROSITE" id="PS50172"/>
    </source>
</evidence>
<evidence type="ECO:0000256" key="4">
    <source>
        <dbReference type="ARBA" id="ARBA00022833"/>
    </source>
</evidence>
<evidence type="ECO:0008006" key="13">
    <source>
        <dbReference type="Google" id="ProtNLM"/>
    </source>
</evidence>
<keyword evidence="12" id="KW-1185">Reference proteome</keyword>
<dbReference type="PANTHER" id="PTHR24171:SF8">
    <property type="entry name" value="BRCA1-ASSOCIATED RING DOMAIN PROTEIN 1"/>
    <property type="match status" value="1"/>
</dbReference>
<keyword evidence="1" id="KW-0479">Metal-binding</keyword>
<dbReference type="GO" id="GO:0008270">
    <property type="term" value="F:zinc ion binding"/>
    <property type="evidence" value="ECO:0007669"/>
    <property type="project" value="UniProtKB-KW"/>
</dbReference>
<dbReference type="InterPro" id="IPR017907">
    <property type="entry name" value="Znf_RING_CS"/>
</dbReference>
<keyword evidence="4" id="KW-0862">Zinc</keyword>
<dbReference type="SUPFAM" id="SSF52113">
    <property type="entry name" value="BRCT domain"/>
    <property type="match status" value="2"/>
</dbReference>
<dbReference type="Pfam" id="PF14835">
    <property type="entry name" value="zf-RING_6"/>
    <property type="match status" value="1"/>
</dbReference>
<dbReference type="Pfam" id="PF16589">
    <property type="entry name" value="BRCT_2"/>
    <property type="match status" value="1"/>
</dbReference>
<sequence length="800" mass="87975">MLGPQPESGLRQDWSRTAGALAALEVMLQCSGCCKLLQEPVCLGGCEHIFCRVCVADSFGKGCPICHSPAWVKDLQPNRQLHSMVNLCSQLRALLDDRGSPAAKCIPAGPENSPEGVTGKKWQMRTWFSPRSGKMRCVLDMNVMTKNQKVNQSSDFIATSPSVFEFLSSPSPPHDSPKNKPLAKSKQAVRKRLANANKDWGFGKRRSKKTEGENANPGEMDCDRVVSFCSQPVVFSSRRQTIPGEMGEDSLADPLADSLISSSAESSTKNMINHLSEASSITAVSSSKDVTLEQLGQTFKKKGDTSSFPVPTTHFNAKRSRKSPDSSTKTPSKKSRKEVPSSSCFERPPASYSANECEPAKFDTHQESPATTRLGSELNENITGTGAFPSTENNCRTPSGRHNSQRKQCATPKSPRTPLPTYRNQTPGSCAMTPISPLTPTMKRNHKGETPLHIASIKGDIAAVEQLLDNGANPNIKDNAGWMPLHEACNHGHVEIVELLLKFGVLLNTPGYQNDSPLHDAVRNGHVDVVKLLILHRASQDVINIFGLRPVDYASSEEMFAALQHSPKVEDPFAEQCFAVTASQRREGPTVLLGSELRPASKNKLDKLVKLLKAGNCSEFNTSVTHIIVPNDLALCTMKCLMGIISGCWLMDFQWVTACLEISDRVAEEDYEISSINGPKRGRLNQEQQLPKLFDGCHFYFMGPFKSCKKEELVHLVKVGGGQVLARQPKPDSDVTQSINTVAYHAFPGSDQSFCTQYIIYDKDSNYKPEKVRLGKVWTTHSTWLIDCVKSFELLLVPEQ</sequence>
<evidence type="ECO:0000256" key="5">
    <source>
        <dbReference type="ARBA" id="ARBA00023043"/>
    </source>
</evidence>
<dbReference type="Gene3D" id="3.30.40.10">
    <property type="entry name" value="Zinc/RING finger domain, C3HC4 (zinc finger)"/>
    <property type="match status" value="1"/>
</dbReference>
<evidence type="ECO:0000256" key="7">
    <source>
        <dbReference type="PROSITE-ProRule" id="PRU00175"/>
    </source>
</evidence>
<dbReference type="GO" id="GO:0070531">
    <property type="term" value="C:BRCA1-A complex"/>
    <property type="evidence" value="ECO:0007669"/>
    <property type="project" value="TreeGrafter"/>
</dbReference>
<dbReference type="Gene3D" id="1.25.40.20">
    <property type="entry name" value="Ankyrin repeat-containing domain"/>
    <property type="match status" value="1"/>
</dbReference>
<feature type="compositionally biased region" description="Basic residues" evidence="8">
    <location>
        <begin position="181"/>
        <end position="193"/>
    </location>
</feature>
<dbReference type="SMART" id="SM00292">
    <property type="entry name" value="BRCT"/>
    <property type="match status" value="2"/>
</dbReference>
<dbReference type="PROSITE" id="PS50089">
    <property type="entry name" value="ZF_RING_2"/>
    <property type="match status" value="1"/>
</dbReference>
<dbReference type="PROSITE" id="PS50088">
    <property type="entry name" value="ANK_REPEAT"/>
    <property type="match status" value="3"/>
</dbReference>
<dbReference type="OMA" id="LGQCEHV"/>
<dbReference type="CDD" id="cd17720">
    <property type="entry name" value="BRCT_Bard1_rpt2"/>
    <property type="match status" value="1"/>
</dbReference>
<dbReference type="InterPro" id="IPR002110">
    <property type="entry name" value="Ankyrin_rpt"/>
</dbReference>
<dbReference type="InterPro" id="IPR001357">
    <property type="entry name" value="BRCT_dom"/>
</dbReference>
<dbReference type="InterPro" id="IPR013083">
    <property type="entry name" value="Znf_RING/FYVE/PHD"/>
</dbReference>
<dbReference type="Gene3D" id="3.40.50.10190">
    <property type="entry name" value="BRCT domain"/>
    <property type="match status" value="2"/>
</dbReference>
<evidence type="ECO:0000259" key="9">
    <source>
        <dbReference type="PROSITE" id="PS50089"/>
    </source>
</evidence>
<keyword evidence="2" id="KW-0677">Repeat</keyword>
<comment type="caution">
    <text evidence="11">The sequence shown here is derived from an EMBL/GenBank/DDBJ whole genome shotgun (WGS) entry which is preliminary data.</text>
</comment>
<feature type="domain" description="BRCT" evidence="10">
    <location>
        <begin position="689"/>
        <end position="800"/>
    </location>
</feature>
<evidence type="ECO:0000256" key="6">
    <source>
        <dbReference type="PROSITE-ProRule" id="PRU00023"/>
    </source>
</evidence>
<dbReference type="SUPFAM" id="SSF57850">
    <property type="entry name" value="RING/U-box"/>
    <property type="match status" value="1"/>
</dbReference>
<dbReference type="AlphaFoldDB" id="A0A401P445"/>
<dbReference type="OrthoDB" id="2384350at2759"/>
<evidence type="ECO:0000256" key="3">
    <source>
        <dbReference type="ARBA" id="ARBA00022771"/>
    </source>
</evidence>
<dbReference type="PROSITE" id="PS00518">
    <property type="entry name" value="ZF_RING_1"/>
    <property type="match status" value="1"/>
</dbReference>
<dbReference type="GO" id="GO:0085020">
    <property type="term" value="P:protein K6-linked ubiquitination"/>
    <property type="evidence" value="ECO:0007669"/>
    <property type="project" value="TreeGrafter"/>
</dbReference>
<dbReference type="STRING" id="75743.A0A401P445"/>
<dbReference type="SMART" id="SM00248">
    <property type="entry name" value="ANK"/>
    <property type="match status" value="3"/>
</dbReference>
<dbReference type="PROSITE" id="PS50172">
    <property type="entry name" value="BRCT"/>
    <property type="match status" value="2"/>
</dbReference>
<dbReference type="GO" id="GO:0004842">
    <property type="term" value="F:ubiquitin-protein transferase activity"/>
    <property type="evidence" value="ECO:0007669"/>
    <property type="project" value="TreeGrafter"/>
</dbReference>
<dbReference type="InterPro" id="IPR036770">
    <property type="entry name" value="Ankyrin_rpt-contain_sf"/>
</dbReference>
<evidence type="ECO:0000313" key="12">
    <source>
        <dbReference type="Proteomes" id="UP000288216"/>
    </source>
</evidence>
<keyword evidence="3 7" id="KW-0863">Zinc-finger</keyword>
<dbReference type="CDD" id="cd16496">
    <property type="entry name" value="RING-HC_BARD1"/>
    <property type="match status" value="1"/>
</dbReference>
<dbReference type="PANTHER" id="PTHR24171">
    <property type="entry name" value="ANKYRIN REPEAT DOMAIN-CONTAINING PROTEIN 39-RELATED"/>
    <property type="match status" value="1"/>
</dbReference>
<feature type="compositionally biased region" description="Polar residues" evidence="8">
    <location>
        <begin position="367"/>
        <end position="408"/>
    </location>
</feature>
<reference evidence="11 12" key="1">
    <citation type="journal article" date="2018" name="Nat. Ecol. Evol.">
        <title>Shark genomes provide insights into elasmobranch evolution and the origin of vertebrates.</title>
        <authorList>
            <person name="Hara Y"/>
            <person name="Yamaguchi K"/>
            <person name="Onimaru K"/>
            <person name="Kadota M"/>
            <person name="Koyanagi M"/>
            <person name="Keeley SD"/>
            <person name="Tatsumi K"/>
            <person name="Tanaka K"/>
            <person name="Motone F"/>
            <person name="Kageyama Y"/>
            <person name="Nozu R"/>
            <person name="Adachi N"/>
            <person name="Nishimura O"/>
            <person name="Nakagawa R"/>
            <person name="Tanegashima C"/>
            <person name="Kiyatake I"/>
            <person name="Matsumoto R"/>
            <person name="Murakumo K"/>
            <person name="Nishida K"/>
            <person name="Terakita A"/>
            <person name="Kuratani S"/>
            <person name="Sato K"/>
            <person name="Hyodo S Kuraku.S."/>
        </authorList>
    </citation>
    <scope>NUCLEOTIDE SEQUENCE [LARGE SCALE GENOMIC DNA]</scope>
</reference>
<feature type="repeat" description="ANK" evidence="6">
    <location>
        <begin position="447"/>
        <end position="479"/>
    </location>
</feature>
<evidence type="ECO:0000313" key="11">
    <source>
        <dbReference type="EMBL" id="GCB67866.1"/>
    </source>
</evidence>
<feature type="region of interest" description="Disordered" evidence="8">
    <location>
        <begin position="167"/>
        <end position="218"/>
    </location>
</feature>
<feature type="repeat" description="ANK" evidence="6">
    <location>
        <begin position="513"/>
        <end position="545"/>
    </location>
</feature>
<accession>A0A401P445</accession>
<protein>
    <recommendedName>
        <fullName evidence="13">RING-type E3 ubiquitin transferase BRCA1</fullName>
    </recommendedName>
</protein>
<name>A0A401P445_SCYTO</name>
<dbReference type="InterPro" id="IPR039503">
    <property type="entry name" value="BARD1_Znf-RING"/>
</dbReference>
<evidence type="ECO:0000256" key="8">
    <source>
        <dbReference type="SAM" id="MobiDB-lite"/>
    </source>
</evidence>
<dbReference type="EMBL" id="BFAA01003058">
    <property type="protein sequence ID" value="GCB67866.1"/>
    <property type="molecule type" value="Genomic_DNA"/>
</dbReference>
<gene>
    <name evidence="11" type="ORF">scyTo_0008136</name>
</gene>
<keyword evidence="5 6" id="KW-0040">ANK repeat</keyword>
<dbReference type="PROSITE" id="PS50297">
    <property type="entry name" value="ANK_REP_REGION"/>
    <property type="match status" value="3"/>
</dbReference>
<feature type="domain" description="BRCT" evidence="10">
    <location>
        <begin position="581"/>
        <end position="673"/>
    </location>
</feature>
<dbReference type="Pfam" id="PF12796">
    <property type="entry name" value="Ank_2"/>
    <property type="match status" value="1"/>
</dbReference>
<dbReference type="GO" id="GO:0031436">
    <property type="term" value="C:BRCA1-BARD1 complex"/>
    <property type="evidence" value="ECO:0007669"/>
    <property type="project" value="TreeGrafter"/>
</dbReference>
<dbReference type="Proteomes" id="UP000288216">
    <property type="component" value="Unassembled WGS sequence"/>
</dbReference>
<organism evidence="11 12">
    <name type="scientific">Scyliorhinus torazame</name>
    <name type="common">Cloudy catshark</name>
    <name type="synonym">Catulus torazame</name>
    <dbReference type="NCBI Taxonomy" id="75743"/>
    <lineage>
        <taxon>Eukaryota</taxon>
        <taxon>Metazoa</taxon>
        <taxon>Chordata</taxon>
        <taxon>Craniata</taxon>
        <taxon>Vertebrata</taxon>
        <taxon>Chondrichthyes</taxon>
        <taxon>Elasmobranchii</taxon>
        <taxon>Galeomorphii</taxon>
        <taxon>Galeoidea</taxon>
        <taxon>Carcharhiniformes</taxon>
        <taxon>Scyliorhinidae</taxon>
        <taxon>Scyliorhinus</taxon>
    </lineage>
</organism>
<evidence type="ECO:0000256" key="2">
    <source>
        <dbReference type="ARBA" id="ARBA00022737"/>
    </source>
</evidence>
<proteinExistence type="predicted"/>
<feature type="region of interest" description="Disordered" evidence="8">
    <location>
        <begin position="301"/>
        <end position="430"/>
    </location>
</feature>
<feature type="repeat" description="ANK" evidence="6">
    <location>
        <begin position="480"/>
        <end position="512"/>
    </location>
</feature>
<evidence type="ECO:0000256" key="1">
    <source>
        <dbReference type="ARBA" id="ARBA00022723"/>
    </source>
</evidence>
<dbReference type="InterPro" id="IPR036420">
    <property type="entry name" value="BRCT_dom_sf"/>
</dbReference>
<dbReference type="SUPFAM" id="SSF48403">
    <property type="entry name" value="Ankyrin repeat"/>
    <property type="match status" value="1"/>
</dbReference>
<feature type="domain" description="RING-type" evidence="9">
    <location>
        <begin position="30"/>
        <end position="67"/>
    </location>
</feature>
<feature type="compositionally biased region" description="Polar residues" evidence="8">
    <location>
        <begin position="305"/>
        <end position="315"/>
    </location>
</feature>
<dbReference type="InterPro" id="IPR001841">
    <property type="entry name" value="Znf_RING"/>
</dbReference>